<keyword evidence="3" id="KW-1185">Reference proteome</keyword>
<proteinExistence type="predicted"/>
<organism evidence="2 3">
    <name type="scientific">Portunus trituberculatus</name>
    <name type="common">Swimming crab</name>
    <name type="synonym">Neptunus trituberculatus</name>
    <dbReference type="NCBI Taxonomy" id="210409"/>
    <lineage>
        <taxon>Eukaryota</taxon>
        <taxon>Metazoa</taxon>
        <taxon>Ecdysozoa</taxon>
        <taxon>Arthropoda</taxon>
        <taxon>Crustacea</taxon>
        <taxon>Multicrustacea</taxon>
        <taxon>Malacostraca</taxon>
        <taxon>Eumalacostraca</taxon>
        <taxon>Eucarida</taxon>
        <taxon>Decapoda</taxon>
        <taxon>Pleocyemata</taxon>
        <taxon>Brachyura</taxon>
        <taxon>Eubrachyura</taxon>
        <taxon>Portunoidea</taxon>
        <taxon>Portunidae</taxon>
        <taxon>Portuninae</taxon>
        <taxon>Portunus</taxon>
    </lineage>
</organism>
<comment type="caution">
    <text evidence="2">The sequence shown here is derived from an EMBL/GenBank/DDBJ whole genome shotgun (WGS) entry which is preliminary data.</text>
</comment>
<dbReference type="AlphaFoldDB" id="A0A5B7JLL7"/>
<evidence type="ECO:0000313" key="3">
    <source>
        <dbReference type="Proteomes" id="UP000324222"/>
    </source>
</evidence>
<gene>
    <name evidence="2" type="ORF">E2C01_094340</name>
</gene>
<protein>
    <submittedName>
        <fullName evidence="2">Uncharacterized protein</fullName>
    </submittedName>
</protein>
<evidence type="ECO:0000313" key="2">
    <source>
        <dbReference type="EMBL" id="MPC98951.1"/>
    </source>
</evidence>
<feature type="region of interest" description="Disordered" evidence="1">
    <location>
        <begin position="55"/>
        <end position="78"/>
    </location>
</feature>
<dbReference type="EMBL" id="VSRR010116295">
    <property type="protein sequence ID" value="MPC98951.1"/>
    <property type="molecule type" value="Genomic_DNA"/>
</dbReference>
<reference evidence="2 3" key="1">
    <citation type="submission" date="2019-05" db="EMBL/GenBank/DDBJ databases">
        <title>Another draft genome of Portunus trituberculatus and its Hox gene families provides insights of decapod evolution.</title>
        <authorList>
            <person name="Jeong J.-H."/>
            <person name="Song I."/>
            <person name="Kim S."/>
            <person name="Choi T."/>
            <person name="Kim D."/>
            <person name="Ryu S."/>
            <person name="Kim W."/>
        </authorList>
    </citation>
    <scope>NUCLEOTIDE SEQUENCE [LARGE SCALE GENOMIC DNA]</scope>
    <source>
        <tissue evidence="2">Muscle</tissue>
    </source>
</reference>
<sequence length="78" mass="8396">MRRKEKRTSAITQQFGGKVNYDAGASFPRECEALDEWRCSGKQVGVARVDECGGKDELSGVGASETHMGSSNSEDCGH</sequence>
<evidence type="ECO:0000256" key="1">
    <source>
        <dbReference type="SAM" id="MobiDB-lite"/>
    </source>
</evidence>
<feature type="compositionally biased region" description="Polar residues" evidence="1">
    <location>
        <begin position="67"/>
        <end position="78"/>
    </location>
</feature>
<accession>A0A5B7JLL7</accession>
<name>A0A5B7JLL7_PORTR</name>
<dbReference type="Proteomes" id="UP000324222">
    <property type="component" value="Unassembled WGS sequence"/>
</dbReference>